<evidence type="ECO:0000256" key="2">
    <source>
        <dbReference type="ARBA" id="ARBA00022475"/>
    </source>
</evidence>
<dbReference type="GO" id="GO:0005886">
    <property type="term" value="C:plasma membrane"/>
    <property type="evidence" value="ECO:0007669"/>
    <property type="project" value="UniProtKB-SubCell"/>
</dbReference>
<feature type="transmembrane region" description="Helical" evidence="7">
    <location>
        <begin position="494"/>
        <end position="511"/>
    </location>
</feature>
<dbReference type="InterPro" id="IPR049453">
    <property type="entry name" value="Memb_transporter_dom"/>
</dbReference>
<comment type="similarity">
    <text evidence="6">Belongs to the YccS/YhfK family.</text>
</comment>
<sequence length="750" mass="86528">MSYTSDLKRFITSQYIYAAVRVTLAVVVPSIILAYFGLLKEFFLFPLATTFIGLTDQPGPVIRRRNAMLLAVFCFIITATIASLAKEIPLLIFLELLVFGFFYSMIGVYGQRLSSVGSITLIVLAIFIDGHLTGNNTLKSLITFLAGSLWFVLVFLILTRLQPYKLASQQIGENYILLGEYLKIRAQLYLPNPNYESISHEIISHQIKIKNLQEDTRETVFRTREIVRESTTTSRLLMLMFLNSIDLHEKLMTSESDYKALHQDARNQDVLSAMNVFLLNLATEITNIGIDLQSGTKAKPLANLDSELEKLYTVYYNYRNTKMGSENLENFMILRQILMRITDLNSEIKKIYTIFSQDVKLAKSLSSGLDVRKFLSTEEKLNFKVFRNNLSLDSKQFRHAIRVTSALIIGYGITRFSFFPVGHAYWVLITIVAIIRPNYSITKHRNYVRLFGTISGAIIAYLLLWQISNNTILLFFLLASMILAFTFLKSKYFWSVLFITLYVFLAFNFLKPGNINVIFRDRIFDTFVGGFVVFLVSYFILPVWEHTQNIDLMKVATQDNINYFKVVMQNFEVEKSEQNVQDYKMKRKAALVSLANLSDNFQRMLSDPKNQQKKLEKVHQFVTTAHLFTAYCASLSQYFNGKNFKKYPEIDAKNWTAIITAELQKSLAILNNVKQDFPTEDLKIPENELEFLLNKRKAELDENEPTDRRDPTKISHLAELKNMTELLELMSDVAREQRKALKDFQNFVEV</sequence>
<reference evidence="11" key="1">
    <citation type="submission" date="2016-10" db="EMBL/GenBank/DDBJ databases">
        <authorList>
            <person name="Varghese N."/>
            <person name="Submissions S."/>
        </authorList>
    </citation>
    <scope>NUCLEOTIDE SEQUENCE [LARGE SCALE GENOMIC DNA]</scope>
    <source>
        <strain evidence="11">DSM 21580</strain>
    </source>
</reference>
<feature type="transmembrane region" description="Helical" evidence="7">
    <location>
        <begin position="471"/>
        <end position="488"/>
    </location>
</feature>
<organism evidence="10 11">
    <name type="scientific">Halpernia humi</name>
    <dbReference type="NCBI Taxonomy" id="493375"/>
    <lineage>
        <taxon>Bacteria</taxon>
        <taxon>Pseudomonadati</taxon>
        <taxon>Bacteroidota</taxon>
        <taxon>Flavobacteriia</taxon>
        <taxon>Flavobacteriales</taxon>
        <taxon>Weeksellaceae</taxon>
        <taxon>Chryseobacterium group</taxon>
        <taxon>Halpernia</taxon>
    </lineage>
</organism>
<feature type="transmembrane region" description="Helical" evidence="7">
    <location>
        <begin position="91"/>
        <end position="109"/>
    </location>
</feature>
<evidence type="ECO:0000256" key="4">
    <source>
        <dbReference type="ARBA" id="ARBA00022989"/>
    </source>
</evidence>
<feature type="transmembrane region" description="Helical" evidence="7">
    <location>
        <begin position="67"/>
        <end position="85"/>
    </location>
</feature>
<protein>
    <submittedName>
        <fullName evidence="10">Uncharacterized membrane protein YccC</fullName>
    </submittedName>
</protein>
<keyword evidence="4 7" id="KW-1133">Transmembrane helix</keyword>
<comment type="subcellular location">
    <subcellularLocation>
        <location evidence="1">Cell membrane</location>
        <topology evidence="1">Multi-pass membrane protein</topology>
    </subcellularLocation>
</comment>
<feature type="transmembrane region" description="Helical" evidence="7">
    <location>
        <begin position="140"/>
        <end position="158"/>
    </location>
</feature>
<dbReference type="InterPro" id="IPR032692">
    <property type="entry name" value="YccS_N"/>
</dbReference>
<dbReference type="Pfam" id="PF12805">
    <property type="entry name" value="FUSC-like"/>
    <property type="match status" value="1"/>
</dbReference>
<evidence type="ECO:0000256" key="1">
    <source>
        <dbReference type="ARBA" id="ARBA00004651"/>
    </source>
</evidence>
<keyword evidence="11" id="KW-1185">Reference proteome</keyword>
<feature type="transmembrane region" description="Helical" evidence="7">
    <location>
        <begin position="116"/>
        <end position="134"/>
    </location>
</feature>
<accession>A0A1H5SEY6</accession>
<dbReference type="Proteomes" id="UP000236738">
    <property type="component" value="Unassembled WGS sequence"/>
</dbReference>
<gene>
    <name evidence="10" type="ORF">SAMN05421847_0125</name>
</gene>
<evidence type="ECO:0000259" key="8">
    <source>
        <dbReference type="Pfam" id="PF12805"/>
    </source>
</evidence>
<evidence type="ECO:0000256" key="5">
    <source>
        <dbReference type="ARBA" id="ARBA00023136"/>
    </source>
</evidence>
<proteinExistence type="inferred from homology"/>
<evidence type="ECO:0000313" key="11">
    <source>
        <dbReference type="Proteomes" id="UP000236738"/>
    </source>
</evidence>
<dbReference type="RefSeq" id="WP_103912190.1">
    <property type="nucleotide sequence ID" value="NZ_FNUS01000001.1"/>
</dbReference>
<dbReference type="Pfam" id="PF13515">
    <property type="entry name" value="FUSC_2"/>
    <property type="match status" value="1"/>
</dbReference>
<evidence type="ECO:0000313" key="10">
    <source>
        <dbReference type="EMBL" id="SEF49162.1"/>
    </source>
</evidence>
<dbReference type="EMBL" id="FNUS01000001">
    <property type="protein sequence ID" value="SEF49162.1"/>
    <property type="molecule type" value="Genomic_DNA"/>
</dbReference>
<feature type="transmembrane region" description="Helical" evidence="7">
    <location>
        <begin position="15"/>
        <end position="38"/>
    </location>
</feature>
<dbReference type="AlphaFoldDB" id="A0A1H5SEY6"/>
<feature type="transmembrane region" description="Helical" evidence="7">
    <location>
        <begin position="523"/>
        <end position="544"/>
    </location>
</feature>
<keyword evidence="2" id="KW-1003">Cell membrane</keyword>
<evidence type="ECO:0000259" key="9">
    <source>
        <dbReference type="Pfam" id="PF13515"/>
    </source>
</evidence>
<dbReference type="OrthoDB" id="8670769at2"/>
<feature type="domain" description="Integral membrane bound transporter" evidence="9">
    <location>
        <begin position="417"/>
        <end position="536"/>
    </location>
</feature>
<dbReference type="PANTHER" id="PTHR30509">
    <property type="entry name" value="P-HYDROXYBENZOIC ACID EFFLUX PUMP SUBUNIT-RELATED"/>
    <property type="match status" value="1"/>
</dbReference>
<evidence type="ECO:0000256" key="3">
    <source>
        <dbReference type="ARBA" id="ARBA00022692"/>
    </source>
</evidence>
<keyword evidence="5 7" id="KW-0472">Membrane</keyword>
<feature type="transmembrane region" description="Helical" evidence="7">
    <location>
        <begin position="416"/>
        <end position="435"/>
    </location>
</feature>
<feature type="transmembrane region" description="Helical" evidence="7">
    <location>
        <begin position="447"/>
        <end position="464"/>
    </location>
</feature>
<evidence type="ECO:0000256" key="7">
    <source>
        <dbReference type="SAM" id="Phobius"/>
    </source>
</evidence>
<evidence type="ECO:0000256" key="6">
    <source>
        <dbReference type="ARBA" id="ARBA00043993"/>
    </source>
</evidence>
<name>A0A1H5SEY6_9FLAO</name>
<dbReference type="PANTHER" id="PTHR30509:SF9">
    <property type="entry name" value="MULTIDRUG RESISTANCE PROTEIN MDTO"/>
    <property type="match status" value="1"/>
</dbReference>
<feature type="domain" description="Integral membrane protein YccS N-terminal" evidence="8">
    <location>
        <begin position="69"/>
        <end position="341"/>
    </location>
</feature>
<keyword evidence="3 7" id="KW-0812">Transmembrane</keyword>